<feature type="region of interest" description="Disordered" evidence="1">
    <location>
        <begin position="34"/>
        <end position="53"/>
    </location>
</feature>
<dbReference type="GO" id="GO:0043531">
    <property type="term" value="F:ADP binding"/>
    <property type="evidence" value="ECO:0007669"/>
    <property type="project" value="InterPro"/>
</dbReference>
<dbReference type="InterPro" id="IPR027417">
    <property type="entry name" value="P-loop_NTPase"/>
</dbReference>
<dbReference type="InterPro" id="IPR011990">
    <property type="entry name" value="TPR-like_helical_dom_sf"/>
</dbReference>
<evidence type="ECO:0000259" key="2">
    <source>
        <dbReference type="Pfam" id="PF00931"/>
    </source>
</evidence>
<dbReference type="Pfam" id="PF00931">
    <property type="entry name" value="NB-ARC"/>
    <property type="match status" value="1"/>
</dbReference>
<gene>
    <name evidence="3" type="ORF">BU14_0240s0016</name>
</gene>
<keyword evidence="4" id="KW-1185">Reference proteome</keyword>
<protein>
    <recommendedName>
        <fullName evidence="2">NB-ARC domain-containing protein</fullName>
    </recommendedName>
</protein>
<name>A0A1X6P3B9_PORUM</name>
<dbReference type="InterPro" id="IPR002182">
    <property type="entry name" value="NB-ARC"/>
</dbReference>
<reference evidence="3 4" key="1">
    <citation type="submission" date="2017-03" db="EMBL/GenBank/DDBJ databases">
        <title>WGS assembly of Porphyra umbilicalis.</title>
        <authorList>
            <person name="Brawley S.H."/>
            <person name="Blouin N.A."/>
            <person name="Ficko-Blean E."/>
            <person name="Wheeler G.L."/>
            <person name="Lohr M."/>
            <person name="Goodson H.V."/>
            <person name="Jenkins J.W."/>
            <person name="Blaby-Haas C.E."/>
            <person name="Helliwell K.E."/>
            <person name="Chan C."/>
            <person name="Marriage T."/>
            <person name="Bhattacharya D."/>
            <person name="Klein A.S."/>
            <person name="Badis Y."/>
            <person name="Brodie J."/>
            <person name="Cao Y."/>
            <person name="Collen J."/>
            <person name="Dittami S.M."/>
            <person name="Gachon C.M."/>
            <person name="Green B.R."/>
            <person name="Karpowicz S."/>
            <person name="Kim J.W."/>
            <person name="Kudahl U."/>
            <person name="Lin S."/>
            <person name="Michel G."/>
            <person name="Mittag M."/>
            <person name="Olson B.J."/>
            <person name="Pangilinan J."/>
            <person name="Peng Y."/>
            <person name="Qiu H."/>
            <person name="Shu S."/>
            <person name="Singer J.T."/>
            <person name="Smith A.G."/>
            <person name="Sprecher B.N."/>
            <person name="Wagner V."/>
            <person name="Wang W."/>
            <person name="Wang Z.-Y."/>
            <person name="Yan J."/>
            <person name="Yarish C."/>
            <person name="Zoeuner-Riek S."/>
            <person name="Zhuang Y."/>
            <person name="Zou Y."/>
            <person name="Lindquist E.A."/>
            <person name="Grimwood J."/>
            <person name="Barry K."/>
            <person name="Rokhsar D.S."/>
            <person name="Schmutz J."/>
            <person name="Stiller J.W."/>
            <person name="Grossman A.R."/>
            <person name="Prochnik S.E."/>
        </authorList>
    </citation>
    <scope>NUCLEOTIDE SEQUENCE [LARGE SCALE GENOMIC DNA]</scope>
    <source>
        <strain evidence="3">4086291</strain>
    </source>
</reference>
<dbReference type="Gene3D" id="3.40.50.300">
    <property type="entry name" value="P-loop containing nucleotide triphosphate hydrolases"/>
    <property type="match status" value="1"/>
</dbReference>
<dbReference type="EMBL" id="KV918907">
    <property type="protein sequence ID" value="OSX75338.1"/>
    <property type="molecule type" value="Genomic_DNA"/>
</dbReference>
<dbReference type="Proteomes" id="UP000218209">
    <property type="component" value="Unassembled WGS sequence"/>
</dbReference>
<dbReference type="AlphaFoldDB" id="A0A1X6P3B9"/>
<accession>A0A1X6P3B9</accession>
<evidence type="ECO:0000313" key="3">
    <source>
        <dbReference type="EMBL" id="OSX75338.1"/>
    </source>
</evidence>
<dbReference type="Gene3D" id="1.25.40.10">
    <property type="entry name" value="Tetratricopeptide repeat domain"/>
    <property type="match status" value="2"/>
</dbReference>
<organism evidence="3 4">
    <name type="scientific">Porphyra umbilicalis</name>
    <name type="common">Purple laver</name>
    <name type="synonym">Red alga</name>
    <dbReference type="NCBI Taxonomy" id="2786"/>
    <lineage>
        <taxon>Eukaryota</taxon>
        <taxon>Rhodophyta</taxon>
        <taxon>Bangiophyceae</taxon>
        <taxon>Bangiales</taxon>
        <taxon>Bangiaceae</taxon>
        <taxon>Porphyra</taxon>
    </lineage>
</organism>
<dbReference type="SUPFAM" id="SSF48452">
    <property type="entry name" value="TPR-like"/>
    <property type="match status" value="2"/>
</dbReference>
<sequence length="1216" mass="130768">MAAAVGGAGGRTIGAASAAALRLAGGSDDECGEGGGAGFDGKTGGGDAAGAGPGDAKREWYPLMTFQVWPCMSGTRSVSRTRMVVPGEEVYACLGRNVYLLWDAHHRRAPESVNAFRDAGPACVRLEYGVGVLRAASTEEATAAGVPHTDRLLFLQGAELSSADGSDLLDVKLLLQAPSVEGCKEWAAAGSSLATPWKELIASRLGAEGDAARVRELLRSVLLPLPEAPDTQPGRVSRMLHCRGRRWILNAHYTQQPPALGTAAVDSVSGKGVDVIDEATGVPVAGLVLRFGLLGVQVGALAVLAEGHDTQRRDAVERCEDVAFDVLSRIAKEMQDPNDIGDAYVKLLCSHMEPIEGVLEAVERTFFMAPVKAALTDGIVRGWEQQLQAIKKQIEWRYHGPSGHRINQLLTKMSKLRRDLAWSATEEPDLTQLKAPWRPPDLPGDYVAGINTDGHAEHAITSTLEQYAIQRGGGRDADAPRVGIRAIGGSGKSTACAGVARSQRVRGLFKKGTAWVQLTASSSMQTVVDATVALVFRFCGEAVAMDLLSLIESENFVPVAAGYVQDTDPADAAKWLVVIDDVLDSKMDLLLQLLRVIPRATPVLFTTRSQAVVAMVPGAKLVTIASVPEANARVLIARAVGKRSASDQPIFSENEEAALVRPVLQQTKCHSLSLSIVAALIANRSGAWRPVVEALKRQPTGVWATLSTSLQLLPDDTYRAAFAAVGILPANELIGVHVLQRLWRSLGTGGGLVGVAGSSPRKTLGAGDGSMHPDVERVVDALARAGLIYQKVAKGDLMGVVLHPVICDYARSLLGDDCRAVHQWLLDDYAGGSSNDSVDEHGWRGYEFWTIPDDGYWSNNVVRHAAAARNICALVSLTRRQWCHARVRTGSPLAYRADLKLVRVALRAMERNAGYELRATPVLLGMLYRGLAETYSGRSVCNRAKDLEDAVTLLQRGLELVRRFKAPQHWARLQADLGVVYADLLGGDRRANVEAAVACYRAALEVFTREATPLQWATTQNNLGNAYKHRVSGERGANVEAAVACYRAALEVFTREAVPLQWAVTQNNLGIAYLTLAGGDRGANVEAAVACLHAALEVHTRETAPLDWAMVQHNLGNTYENRVGRDRGANVEAAVACYRAALEVYTREAAPQDWADTTWNVLKALQDGDRQAEALASARALLSFGSEWERWDMKRTSLATRIGFLEGQVAATGSYE</sequence>
<feature type="domain" description="NB-ARC" evidence="2">
    <location>
        <begin position="482"/>
        <end position="643"/>
    </location>
</feature>
<proteinExistence type="predicted"/>
<evidence type="ECO:0000313" key="4">
    <source>
        <dbReference type="Proteomes" id="UP000218209"/>
    </source>
</evidence>
<evidence type="ECO:0000256" key="1">
    <source>
        <dbReference type="SAM" id="MobiDB-lite"/>
    </source>
</evidence>
<dbReference type="SUPFAM" id="SSF52540">
    <property type="entry name" value="P-loop containing nucleoside triphosphate hydrolases"/>
    <property type="match status" value="1"/>
</dbReference>